<evidence type="ECO:0000256" key="9">
    <source>
        <dbReference type="SAM" id="MobiDB-lite"/>
    </source>
</evidence>
<dbReference type="GO" id="GO:0003677">
    <property type="term" value="F:DNA binding"/>
    <property type="evidence" value="ECO:0007669"/>
    <property type="project" value="InterPro"/>
</dbReference>
<evidence type="ECO:0000256" key="1">
    <source>
        <dbReference type="ARBA" id="ARBA00004123"/>
    </source>
</evidence>
<evidence type="ECO:0000313" key="10">
    <source>
        <dbReference type="EnsemblMetazoa" id="AARA000572-PA"/>
    </source>
</evidence>
<dbReference type="PANTHER" id="PTHR23431">
    <property type="entry name" value="DNA-DIRECTED RNA POLYMERASES I, II, AND III SUBUNIT RPABC5 FAMILY MEMBER"/>
    <property type="match status" value="1"/>
</dbReference>
<comment type="similarity">
    <text evidence="8">Belongs to the archaeal Rpo10/eukaryotic RPB10 RNA polymerase subunit family.</text>
</comment>
<dbReference type="GO" id="GO:0006360">
    <property type="term" value="P:transcription by RNA polymerase I"/>
    <property type="evidence" value="ECO:0007669"/>
    <property type="project" value="TreeGrafter"/>
</dbReference>
<feature type="region of interest" description="Disordered" evidence="9">
    <location>
        <begin position="291"/>
        <end position="352"/>
    </location>
</feature>
<feature type="compositionally biased region" description="Low complexity" evidence="9">
    <location>
        <begin position="36"/>
        <end position="49"/>
    </location>
</feature>
<dbReference type="AlphaFoldDB" id="A0A182HH69"/>
<keyword evidence="11" id="KW-1185">Reference proteome</keyword>
<evidence type="ECO:0000256" key="6">
    <source>
        <dbReference type="ARBA" id="ARBA00022833"/>
    </source>
</evidence>
<evidence type="ECO:0000256" key="4">
    <source>
        <dbReference type="ARBA" id="ARBA00022478"/>
    </source>
</evidence>
<dbReference type="GO" id="GO:0005736">
    <property type="term" value="C:RNA polymerase I complex"/>
    <property type="evidence" value="ECO:0007669"/>
    <property type="project" value="TreeGrafter"/>
</dbReference>
<dbReference type="Pfam" id="PF01194">
    <property type="entry name" value="RNA_pol_N"/>
    <property type="match status" value="1"/>
</dbReference>
<feature type="compositionally biased region" description="Basic and acidic residues" evidence="9">
    <location>
        <begin position="194"/>
        <end position="203"/>
    </location>
</feature>
<dbReference type="EnsemblMetazoa" id="AARA000572-RA">
    <property type="protein sequence ID" value="AARA000572-PA"/>
    <property type="gene ID" value="AARA000572"/>
</dbReference>
<dbReference type="NCBIfam" id="NF003089">
    <property type="entry name" value="PRK04016.1"/>
    <property type="match status" value="1"/>
</dbReference>
<dbReference type="Pfam" id="PF02179">
    <property type="entry name" value="BAG"/>
    <property type="match status" value="1"/>
</dbReference>
<keyword evidence="7" id="KW-0804">Transcription</keyword>
<dbReference type="InterPro" id="IPR020789">
    <property type="entry name" value="RNA_pol_suN_Zn-BS"/>
</dbReference>
<protein>
    <recommendedName>
        <fullName evidence="3">DNA-directed RNA polymerases I, II, and III subunit RPABC5</fullName>
    </recommendedName>
</protein>
<dbReference type="SUPFAM" id="SSF46924">
    <property type="entry name" value="RNA polymerase subunit RPB10"/>
    <property type="match status" value="1"/>
</dbReference>
<dbReference type="FunFam" id="1.10.10.60:FF:000024">
    <property type="entry name" value="DNA-directed RNA polymerases I, II, and III subunit"/>
    <property type="match status" value="1"/>
</dbReference>
<feature type="compositionally biased region" description="Low complexity" evidence="9">
    <location>
        <begin position="1"/>
        <end position="13"/>
    </location>
</feature>
<dbReference type="InterPro" id="IPR036533">
    <property type="entry name" value="BAG_dom_sf"/>
</dbReference>
<dbReference type="GO" id="GO:0003899">
    <property type="term" value="F:DNA-directed RNA polymerase activity"/>
    <property type="evidence" value="ECO:0007669"/>
    <property type="project" value="InterPro"/>
</dbReference>
<dbReference type="VEuPathDB" id="VectorBase:AARA21_002174"/>
<dbReference type="InterPro" id="IPR003103">
    <property type="entry name" value="BAG_domain"/>
</dbReference>
<comment type="subunit">
    <text evidence="2">Component of the RNA polymerase I (Pol I), RNA polymerase II (Pol II) and RNA polymerase III (Pol III) complexes consisting of at least 13, 12 and 17 subunits, respectively.</text>
</comment>
<dbReference type="InterPro" id="IPR000268">
    <property type="entry name" value="RPABC5/Rpb10"/>
</dbReference>
<evidence type="ECO:0000313" key="11">
    <source>
        <dbReference type="Proteomes" id="UP000075840"/>
    </source>
</evidence>
<dbReference type="VEuPathDB" id="VectorBase:AARA21_013925"/>
<dbReference type="GO" id="GO:0005666">
    <property type="term" value="C:RNA polymerase III complex"/>
    <property type="evidence" value="ECO:0007669"/>
    <property type="project" value="TreeGrafter"/>
</dbReference>
<evidence type="ECO:0000256" key="7">
    <source>
        <dbReference type="ARBA" id="ARBA00023163"/>
    </source>
</evidence>
<evidence type="ECO:0000256" key="8">
    <source>
        <dbReference type="ARBA" id="ARBA00025720"/>
    </source>
</evidence>
<dbReference type="GO" id="GO:0008270">
    <property type="term" value="F:zinc ion binding"/>
    <property type="evidence" value="ECO:0007669"/>
    <property type="project" value="InterPro"/>
</dbReference>
<accession>A0A182HH69</accession>
<organism evidence="10 11">
    <name type="scientific">Anopheles arabiensis</name>
    <name type="common">Mosquito</name>
    <dbReference type="NCBI Taxonomy" id="7173"/>
    <lineage>
        <taxon>Eukaryota</taxon>
        <taxon>Metazoa</taxon>
        <taxon>Ecdysozoa</taxon>
        <taxon>Arthropoda</taxon>
        <taxon>Hexapoda</taxon>
        <taxon>Insecta</taxon>
        <taxon>Pterygota</taxon>
        <taxon>Neoptera</taxon>
        <taxon>Endopterygota</taxon>
        <taxon>Diptera</taxon>
        <taxon>Nematocera</taxon>
        <taxon>Culicoidea</taxon>
        <taxon>Culicidae</taxon>
        <taxon>Anophelinae</taxon>
        <taxon>Anopheles</taxon>
    </lineage>
</organism>
<keyword evidence="4" id="KW-0240">DNA-directed RNA polymerase</keyword>
<evidence type="ECO:0000256" key="3">
    <source>
        <dbReference type="ARBA" id="ARBA00020813"/>
    </source>
</evidence>
<dbReference type="GO" id="GO:0005665">
    <property type="term" value="C:RNA polymerase II, core complex"/>
    <property type="evidence" value="ECO:0007669"/>
    <property type="project" value="UniProtKB-ARBA"/>
</dbReference>
<keyword evidence="6" id="KW-0862">Zinc</keyword>
<dbReference type="SMART" id="SM00264">
    <property type="entry name" value="BAG"/>
    <property type="match status" value="1"/>
</dbReference>
<keyword evidence="5" id="KW-0479">Metal-binding</keyword>
<dbReference type="Proteomes" id="UP000075840">
    <property type="component" value="Unassembled WGS sequence"/>
</dbReference>
<dbReference type="Gene3D" id="1.10.10.60">
    <property type="entry name" value="Homeodomain-like"/>
    <property type="match status" value="1"/>
</dbReference>
<feature type="region of interest" description="Disordered" evidence="9">
    <location>
        <begin position="1"/>
        <end position="203"/>
    </location>
</feature>
<name>A0A182HH69_ANOAR</name>
<evidence type="ECO:0000256" key="5">
    <source>
        <dbReference type="ARBA" id="ARBA00022723"/>
    </source>
</evidence>
<dbReference type="PROSITE" id="PS01112">
    <property type="entry name" value="RNA_POL_N_8KD"/>
    <property type="match status" value="1"/>
</dbReference>
<dbReference type="GO" id="GO:0006366">
    <property type="term" value="P:transcription by RNA polymerase II"/>
    <property type="evidence" value="ECO:0007669"/>
    <property type="project" value="TreeGrafter"/>
</dbReference>
<dbReference type="EMBL" id="APCN01002391">
    <property type="status" value="NOT_ANNOTATED_CDS"/>
    <property type="molecule type" value="Genomic_DNA"/>
</dbReference>
<dbReference type="InterPro" id="IPR023580">
    <property type="entry name" value="RNA_pol_su_RPB10"/>
</dbReference>
<evidence type="ECO:0000256" key="2">
    <source>
        <dbReference type="ARBA" id="ARBA00011285"/>
    </source>
</evidence>
<dbReference type="GO" id="GO:0051087">
    <property type="term" value="F:protein-folding chaperone binding"/>
    <property type="evidence" value="ECO:0007669"/>
    <property type="project" value="InterPro"/>
</dbReference>
<dbReference type="VEuPathDB" id="VectorBase:AARA000572"/>
<sequence length="424" mass="46720">MSSQQEQPQQQQPTVRHIPIFVEGRSEPLINKTPESQPSQPSQQQQPQPQHHHPTTGMGEGGPSMDMPSRNDFFKHGTIFDSVRDMPVRSNFPGFHQGFKREPSPGATRTSPFPDMWSEQPNHVPRGTSIPRQTPSPSTAQHPPPPPQQQQHQPQQPKPNTQQQVPRQQQPPAAQQQHADGQQHPAAAAGQDQPDSRPKMSAKEDPITKIQKIQKDVLAIFDQVEQFKGGKEGKKDKAYIYLDEMLTQNLLKLDSIDAEDQPQIKSARKEAIKSINTCIAVLEAKAEAGASGSANASSGSIGKANSSSNGLSANGMEQSGSNTSIPHSSSNSSQQQQQQRANEVSSQYTRPSTKSRTMIIPVRCFTCGKVIGNKWEAYLGLLQAEYTEGDALDALGLKRYCCRRMLLGHVDLIEKLLNYAPLEK</sequence>
<dbReference type="PROSITE" id="PS51035">
    <property type="entry name" value="BAG"/>
    <property type="match status" value="1"/>
</dbReference>
<comment type="subcellular location">
    <subcellularLocation>
        <location evidence="1">Nucleus</location>
    </subcellularLocation>
</comment>
<dbReference type="Gene3D" id="1.20.58.120">
    <property type="entry name" value="BAG domain"/>
    <property type="match status" value="1"/>
</dbReference>
<dbReference type="PANTHER" id="PTHR23431:SF3">
    <property type="entry name" value="DNA-DIRECTED RNA POLYMERASES I, II, AND III SUBUNIT RPABC5"/>
    <property type="match status" value="1"/>
</dbReference>
<dbReference type="HAMAP" id="MF_00250">
    <property type="entry name" value="RNApol_arch_Rpo10"/>
    <property type="match status" value="1"/>
</dbReference>
<reference evidence="10" key="1">
    <citation type="submission" date="2022-08" db="UniProtKB">
        <authorList>
            <consortium name="EnsemblMetazoa"/>
        </authorList>
    </citation>
    <scope>IDENTIFICATION</scope>
    <source>
        <strain evidence="10">Dongola</strain>
    </source>
</reference>
<proteinExistence type="inferred from homology"/>
<feature type="compositionally biased region" description="Low complexity" evidence="9">
    <location>
        <begin position="149"/>
        <end position="193"/>
    </location>
</feature>
<feature type="compositionally biased region" description="Low complexity" evidence="9">
    <location>
        <begin position="291"/>
        <end position="347"/>
    </location>
</feature>
<dbReference type="GO" id="GO:0042797">
    <property type="term" value="P:tRNA transcription by RNA polymerase III"/>
    <property type="evidence" value="ECO:0007669"/>
    <property type="project" value="TreeGrafter"/>
</dbReference>
<dbReference type="SUPFAM" id="SSF63491">
    <property type="entry name" value="BAG domain"/>
    <property type="match status" value="1"/>
</dbReference>